<dbReference type="SMART" id="SM00028">
    <property type="entry name" value="TPR"/>
    <property type="match status" value="4"/>
</dbReference>
<accession>A0A1H9X3J3</accession>
<dbReference type="EMBL" id="FOGI01000012">
    <property type="protein sequence ID" value="SES40457.1"/>
    <property type="molecule type" value="Genomic_DNA"/>
</dbReference>
<protein>
    <submittedName>
        <fullName evidence="1">Predicted ATPase</fullName>
    </submittedName>
</protein>
<dbReference type="STRING" id="155974.SAMN04487818_112207"/>
<dbReference type="PANTHER" id="PTHR47691:SF3">
    <property type="entry name" value="HTH-TYPE TRANSCRIPTIONAL REGULATOR RV0890C-RELATED"/>
    <property type="match status" value="1"/>
</dbReference>
<dbReference type="Gene3D" id="1.25.40.10">
    <property type="entry name" value="Tetratricopeptide repeat domain"/>
    <property type="match status" value="1"/>
</dbReference>
<dbReference type="Pfam" id="PF13424">
    <property type="entry name" value="TPR_12"/>
    <property type="match status" value="1"/>
</dbReference>
<dbReference type="GO" id="GO:0043531">
    <property type="term" value="F:ADP binding"/>
    <property type="evidence" value="ECO:0007669"/>
    <property type="project" value="InterPro"/>
</dbReference>
<dbReference type="InterPro" id="IPR036388">
    <property type="entry name" value="WH-like_DNA-bd_sf"/>
</dbReference>
<reference evidence="2" key="1">
    <citation type="submission" date="2016-10" db="EMBL/GenBank/DDBJ databases">
        <authorList>
            <person name="Varghese N."/>
            <person name="Submissions S."/>
        </authorList>
    </citation>
    <scope>NUCLEOTIDE SEQUENCE [LARGE SCALE GENOMIC DNA]</scope>
    <source>
        <strain evidence="2">DSM 44260</strain>
    </source>
</reference>
<dbReference type="InterPro" id="IPR011990">
    <property type="entry name" value="TPR-like_helical_dom_sf"/>
</dbReference>
<dbReference type="Proteomes" id="UP000199051">
    <property type="component" value="Unassembled WGS sequence"/>
</dbReference>
<evidence type="ECO:0000313" key="1">
    <source>
        <dbReference type="EMBL" id="SES40457.1"/>
    </source>
</evidence>
<dbReference type="PRINTS" id="PR00364">
    <property type="entry name" value="DISEASERSIST"/>
</dbReference>
<sequence length="687" mass="75172">MAGQAGDGSAGGVWNTVRDSQVGTVIQTGGIFMPRAWATPRQLPRAPTGFVGRERELAVLTDAENPIFTVTGPGGVGKTALALHWAHRHASEYPDGQLYVDLHGFSPRGERTSTYAALRGLVQSLGVDPVPDQQDTLAAVYRSEIADKKMLVMLDNAAHIEQVVPLLPGSANCTVLVTSRNSLPGLTTRYGALPVRLDVLAESEARALLGTWRAEAAVTALLTACGGLPLALTIVAGHLSLHPELTASDLVSELDESATRLEGLDSVSPDGFLRVALSWSYDALTPRQREAFALLGIAPGPDISLAAASRLLDLTAREAQRLLATLDGASLVRHDGHGRYRMHDLVREYAADTAPGLAGADDAMRRLLDFYLHTALEADRLLHPQRRLPGLMPLTPTSGDLRDATAALAWFDAQHPHLLAAQRTAAGLLLHSTTFHLAWALSTYHQRGAYRSDRLTVWNAALDAAEQWDRPAARIRAHRHLGHAYADVRELEISFKQLEFALALAQEHGDTVQEAHTHRALSSWWECYLDHSPALHHAQRALGHYRDLGRQADEATALNQVGWCWAFLGKFDAAREWCEAALALHRRCRNVEGEALTLDSLGWIARASGHYELAVSYYKRALAMHRSLSSPRSVANTLDRLGVAHKTEQQYGEARKVWQEARGIYADIDARRAEQVGRQLAWIDSRA</sequence>
<gene>
    <name evidence="1" type="ORF">SAMN04487818_112207</name>
</gene>
<dbReference type="SUPFAM" id="SSF52540">
    <property type="entry name" value="P-loop containing nucleoside triphosphate hydrolases"/>
    <property type="match status" value="1"/>
</dbReference>
<organism evidence="1 2">
    <name type="scientific">Actinokineospora terrae</name>
    <dbReference type="NCBI Taxonomy" id="155974"/>
    <lineage>
        <taxon>Bacteria</taxon>
        <taxon>Bacillati</taxon>
        <taxon>Actinomycetota</taxon>
        <taxon>Actinomycetes</taxon>
        <taxon>Pseudonocardiales</taxon>
        <taxon>Pseudonocardiaceae</taxon>
        <taxon>Actinokineospora</taxon>
    </lineage>
</organism>
<dbReference type="InterPro" id="IPR019734">
    <property type="entry name" value="TPR_rpt"/>
</dbReference>
<keyword evidence="2" id="KW-1185">Reference proteome</keyword>
<evidence type="ECO:0000313" key="2">
    <source>
        <dbReference type="Proteomes" id="UP000199051"/>
    </source>
</evidence>
<dbReference type="RefSeq" id="WP_177215783.1">
    <property type="nucleotide sequence ID" value="NZ_FOGI01000012.1"/>
</dbReference>
<dbReference type="InterPro" id="IPR027417">
    <property type="entry name" value="P-loop_NTPase"/>
</dbReference>
<dbReference type="SUPFAM" id="SSF48452">
    <property type="entry name" value="TPR-like"/>
    <property type="match status" value="1"/>
</dbReference>
<dbReference type="PANTHER" id="PTHR47691">
    <property type="entry name" value="REGULATOR-RELATED"/>
    <property type="match status" value="1"/>
</dbReference>
<name>A0A1H9X3J3_9PSEU</name>
<dbReference type="AlphaFoldDB" id="A0A1H9X3J3"/>
<proteinExistence type="predicted"/>
<dbReference type="Gene3D" id="3.40.50.300">
    <property type="entry name" value="P-loop containing nucleotide triphosphate hydrolases"/>
    <property type="match status" value="1"/>
</dbReference>
<dbReference type="Gene3D" id="1.10.10.10">
    <property type="entry name" value="Winged helix-like DNA-binding domain superfamily/Winged helix DNA-binding domain"/>
    <property type="match status" value="1"/>
</dbReference>